<reference evidence="2 3" key="2">
    <citation type="journal article" date="2021" name="Curr. Genet.">
        <title>Genetic response to nitrogen starvation in the aggressive Eucalyptus foliar pathogen Teratosphaeria destructans.</title>
        <authorList>
            <person name="Havenga M."/>
            <person name="Wingfield B.D."/>
            <person name="Wingfield M.J."/>
            <person name="Dreyer L.L."/>
            <person name="Roets F."/>
            <person name="Aylward J."/>
        </authorList>
    </citation>
    <scope>NUCLEOTIDE SEQUENCE [LARGE SCALE GENOMIC DNA]</scope>
    <source>
        <strain evidence="2">CMW44962</strain>
    </source>
</reference>
<evidence type="ECO:0000313" key="2">
    <source>
        <dbReference type="EMBL" id="KAH9845744.1"/>
    </source>
</evidence>
<dbReference type="OrthoDB" id="10525188at2759"/>
<feature type="region of interest" description="Disordered" evidence="1">
    <location>
        <begin position="37"/>
        <end position="72"/>
    </location>
</feature>
<dbReference type="Proteomes" id="UP001138500">
    <property type="component" value="Unassembled WGS sequence"/>
</dbReference>
<keyword evidence="3" id="KW-1185">Reference proteome</keyword>
<dbReference type="EMBL" id="RIBY02000002">
    <property type="protein sequence ID" value="KAH9845744.1"/>
    <property type="molecule type" value="Genomic_DNA"/>
</dbReference>
<comment type="caution">
    <text evidence="2">The sequence shown here is derived from an EMBL/GenBank/DDBJ whole genome shotgun (WGS) entry which is preliminary data.</text>
</comment>
<evidence type="ECO:0000313" key="3">
    <source>
        <dbReference type="Proteomes" id="UP001138500"/>
    </source>
</evidence>
<protein>
    <submittedName>
        <fullName evidence="2">Uncharacterized protein</fullName>
    </submittedName>
</protein>
<feature type="compositionally biased region" description="Acidic residues" evidence="1">
    <location>
        <begin position="37"/>
        <end position="60"/>
    </location>
</feature>
<dbReference type="AlphaFoldDB" id="A0A9W7T1U4"/>
<proteinExistence type="predicted"/>
<accession>A0A9W7T1U4</accession>
<sequence>MWREHRKIRREQDIEIAKLREQNEKLLGMLSAYIDGEEEENNGSEVMSIDDNDDDNEEEAVGNPLLDDSGFGRTFADTYPSPESSVRFGVPDKELVPFRYAPVAAVLANGELRLGDFSRVPDAVKGTMQKAEAIRASRCAQDLLAASPGKNPISCCFYLWAQGSGSVRRWTIEFPQKYACASCFNARRVCMAWQGKKTWALLPLAPQLREAETTWQDAGYYIYDGDSTKKASQFDGIWAESKASKKRKR</sequence>
<organism evidence="2 3">
    <name type="scientific">Teratosphaeria destructans</name>
    <dbReference type="NCBI Taxonomy" id="418781"/>
    <lineage>
        <taxon>Eukaryota</taxon>
        <taxon>Fungi</taxon>
        <taxon>Dikarya</taxon>
        <taxon>Ascomycota</taxon>
        <taxon>Pezizomycotina</taxon>
        <taxon>Dothideomycetes</taxon>
        <taxon>Dothideomycetidae</taxon>
        <taxon>Mycosphaerellales</taxon>
        <taxon>Teratosphaeriaceae</taxon>
        <taxon>Teratosphaeria</taxon>
    </lineage>
</organism>
<evidence type="ECO:0000256" key="1">
    <source>
        <dbReference type="SAM" id="MobiDB-lite"/>
    </source>
</evidence>
<gene>
    <name evidence="2" type="ORF">Tdes44962_MAKER01175</name>
</gene>
<name>A0A9W7T1U4_9PEZI</name>
<reference evidence="2 3" key="1">
    <citation type="journal article" date="2018" name="IMA Fungus">
        <title>IMA Genome-F 10: Nine draft genome sequences of Claviceps purpurea s.lat., including C. arundinis, C. humidiphila, and C. cf. spartinae, pseudomolecules for the pitch canker pathogen Fusarium circinatum, draft genome of Davidsoniella eucalypti, Grosmannia galeiformis, Quambalaria eucalypti, and Teratosphaeria destructans.</title>
        <authorList>
            <person name="Wingfield B.D."/>
            <person name="Liu M."/>
            <person name="Nguyen H.D."/>
            <person name="Lane F.A."/>
            <person name="Morgan S.W."/>
            <person name="De Vos L."/>
            <person name="Wilken P.M."/>
            <person name="Duong T.A."/>
            <person name="Aylward J."/>
            <person name="Coetzee M.P."/>
            <person name="Dadej K."/>
            <person name="De Beer Z.W."/>
            <person name="Findlay W."/>
            <person name="Havenga M."/>
            <person name="Kolarik M."/>
            <person name="Menzies J.G."/>
            <person name="Naidoo K."/>
            <person name="Pochopski O."/>
            <person name="Shoukouhi P."/>
            <person name="Santana Q.C."/>
            <person name="Seifert K.A."/>
            <person name="Soal N."/>
            <person name="Steenkamp E.T."/>
            <person name="Tatham C.T."/>
            <person name="van der Nest M.A."/>
            <person name="Wingfield M.J."/>
        </authorList>
    </citation>
    <scope>NUCLEOTIDE SEQUENCE [LARGE SCALE GENOMIC DNA]</scope>
    <source>
        <strain evidence="2">CMW44962</strain>
    </source>
</reference>